<evidence type="ECO:0000313" key="3">
    <source>
        <dbReference type="Proteomes" id="UP000322245"/>
    </source>
</evidence>
<organism evidence="2 3">
    <name type="scientific">Cryptococcus floricola</name>
    <dbReference type="NCBI Taxonomy" id="2591691"/>
    <lineage>
        <taxon>Eukaryota</taxon>
        <taxon>Fungi</taxon>
        <taxon>Dikarya</taxon>
        <taxon>Basidiomycota</taxon>
        <taxon>Agaricomycotina</taxon>
        <taxon>Tremellomycetes</taxon>
        <taxon>Tremellales</taxon>
        <taxon>Cryptococcaceae</taxon>
        <taxon>Cryptococcus</taxon>
    </lineage>
</organism>
<evidence type="ECO:0000256" key="1">
    <source>
        <dbReference type="SAM" id="MobiDB-lite"/>
    </source>
</evidence>
<gene>
    <name evidence="2" type="ORF">B9479_006239</name>
</gene>
<feature type="region of interest" description="Disordered" evidence="1">
    <location>
        <begin position="1"/>
        <end position="31"/>
    </location>
</feature>
<sequence length="187" mass="20554">MPVSTPADSNASKDTQSTLFPPDSRISDDSSRGPNHMCYCPMHLQPGESNASWTGGKPMIFNDAHSARIHFNNRDPTIFELSCASTAIILSFRDDDPAEDEMLVGILTKSELDNMGLWPSCRDGFKTATGVECGVLVGQGREFENMFDGNPIMEINRSVSTDTTYTNAIGALFSRNTVKKEFKDKAF</sequence>
<dbReference type="Proteomes" id="UP000322245">
    <property type="component" value="Unassembled WGS sequence"/>
</dbReference>
<dbReference type="EMBL" id="NIDF01000101">
    <property type="protein sequence ID" value="TYJ53117.1"/>
    <property type="molecule type" value="Genomic_DNA"/>
</dbReference>
<protein>
    <submittedName>
        <fullName evidence="2">Uncharacterized protein</fullName>
    </submittedName>
</protein>
<evidence type="ECO:0000313" key="2">
    <source>
        <dbReference type="EMBL" id="TYJ53117.1"/>
    </source>
</evidence>
<reference evidence="2 3" key="1">
    <citation type="submission" date="2017-05" db="EMBL/GenBank/DDBJ databases">
        <title>The Genome Sequence of Tsuchiyaea wingfieldii DSM 27421.</title>
        <authorList>
            <person name="Cuomo C."/>
            <person name="Passer A."/>
            <person name="Billmyre B."/>
            <person name="Heitman J."/>
        </authorList>
    </citation>
    <scope>NUCLEOTIDE SEQUENCE [LARGE SCALE GENOMIC DNA]</scope>
    <source>
        <strain evidence="2 3">DSM 27421</strain>
    </source>
</reference>
<name>A0A5D3ANM5_9TREE</name>
<feature type="compositionally biased region" description="Polar residues" evidence="1">
    <location>
        <begin position="1"/>
        <end position="19"/>
    </location>
</feature>
<dbReference type="AlphaFoldDB" id="A0A5D3ANM5"/>
<accession>A0A5D3ANM5</accession>
<keyword evidence="3" id="KW-1185">Reference proteome</keyword>
<comment type="caution">
    <text evidence="2">The sequence shown here is derived from an EMBL/GenBank/DDBJ whole genome shotgun (WGS) entry which is preliminary data.</text>
</comment>
<proteinExistence type="predicted"/>